<dbReference type="AlphaFoldDB" id="A0A8H3ILY4"/>
<keyword evidence="3" id="KW-1185">Reference proteome</keyword>
<proteinExistence type="predicted"/>
<organism evidence="2 3">
    <name type="scientific">Heterodermia speciosa</name>
    <dbReference type="NCBI Taxonomy" id="116794"/>
    <lineage>
        <taxon>Eukaryota</taxon>
        <taxon>Fungi</taxon>
        <taxon>Dikarya</taxon>
        <taxon>Ascomycota</taxon>
        <taxon>Pezizomycotina</taxon>
        <taxon>Lecanoromycetes</taxon>
        <taxon>OSLEUM clade</taxon>
        <taxon>Lecanoromycetidae</taxon>
        <taxon>Caliciales</taxon>
        <taxon>Physciaceae</taxon>
        <taxon>Heterodermia</taxon>
    </lineage>
</organism>
<feature type="compositionally biased region" description="Low complexity" evidence="1">
    <location>
        <begin position="90"/>
        <end position="106"/>
    </location>
</feature>
<evidence type="ECO:0000313" key="2">
    <source>
        <dbReference type="EMBL" id="CAF9918504.1"/>
    </source>
</evidence>
<name>A0A8H3ILY4_9LECA</name>
<dbReference type="Proteomes" id="UP000664521">
    <property type="component" value="Unassembled WGS sequence"/>
</dbReference>
<comment type="caution">
    <text evidence="2">The sequence shown here is derived from an EMBL/GenBank/DDBJ whole genome shotgun (WGS) entry which is preliminary data.</text>
</comment>
<sequence length="222" mass="23222">MVVKTRSQAGVKLRAPKRFIDEAPSAPQPAAPKPRTAARPKAAPKARAPLTKSTATATAPRGPGRPRSTTNAGVKKSKGKKATITRKKSTNTAKTTTKSTASTTRKPAPRLSNARRTRNYRSPPSPSSSSSSSSSPPSSPSSPSSSSPSETHSARGTTPPLKSIHRHDPTTGSSTISASGSPQARNIKARNIKARAASASPLQRKRAATTRPRTRGKRPRSA</sequence>
<evidence type="ECO:0000256" key="1">
    <source>
        <dbReference type="SAM" id="MobiDB-lite"/>
    </source>
</evidence>
<feature type="compositionally biased region" description="Low complexity" evidence="1">
    <location>
        <begin position="127"/>
        <end position="149"/>
    </location>
</feature>
<feature type="compositionally biased region" description="Basic residues" evidence="1">
    <location>
        <begin position="203"/>
        <end position="222"/>
    </location>
</feature>
<protein>
    <submittedName>
        <fullName evidence="2">Uncharacterized protein</fullName>
    </submittedName>
</protein>
<evidence type="ECO:0000313" key="3">
    <source>
        <dbReference type="Proteomes" id="UP000664521"/>
    </source>
</evidence>
<accession>A0A8H3ILY4</accession>
<reference evidence="2" key="1">
    <citation type="submission" date="2021-03" db="EMBL/GenBank/DDBJ databases">
        <authorList>
            <person name="Tagirdzhanova G."/>
        </authorList>
    </citation>
    <scope>NUCLEOTIDE SEQUENCE</scope>
</reference>
<dbReference type="EMBL" id="CAJPDS010000022">
    <property type="protein sequence ID" value="CAF9918504.1"/>
    <property type="molecule type" value="Genomic_DNA"/>
</dbReference>
<feature type="compositionally biased region" description="Basic residues" evidence="1">
    <location>
        <begin position="75"/>
        <end position="89"/>
    </location>
</feature>
<feature type="region of interest" description="Disordered" evidence="1">
    <location>
        <begin position="1"/>
        <end position="222"/>
    </location>
</feature>
<gene>
    <name evidence="2" type="ORF">HETSPECPRED_003774</name>
</gene>
<feature type="compositionally biased region" description="Low complexity" evidence="1">
    <location>
        <begin position="170"/>
        <end position="181"/>
    </location>
</feature>